<comment type="caution">
    <text evidence="2">The sequence shown here is derived from an EMBL/GenBank/DDBJ whole genome shotgun (WGS) entry which is preliminary data.</text>
</comment>
<gene>
    <name evidence="2" type="ORF">H5410_031613</name>
</gene>
<feature type="compositionally biased region" description="Low complexity" evidence="1">
    <location>
        <begin position="1"/>
        <end position="20"/>
    </location>
</feature>
<organism evidence="2 3">
    <name type="scientific">Solanum commersonii</name>
    <name type="common">Commerson's wild potato</name>
    <name type="synonym">Commerson's nightshade</name>
    <dbReference type="NCBI Taxonomy" id="4109"/>
    <lineage>
        <taxon>Eukaryota</taxon>
        <taxon>Viridiplantae</taxon>
        <taxon>Streptophyta</taxon>
        <taxon>Embryophyta</taxon>
        <taxon>Tracheophyta</taxon>
        <taxon>Spermatophyta</taxon>
        <taxon>Magnoliopsida</taxon>
        <taxon>eudicotyledons</taxon>
        <taxon>Gunneridae</taxon>
        <taxon>Pentapetalae</taxon>
        <taxon>asterids</taxon>
        <taxon>lamiids</taxon>
        <taxon>Solanales</taxon>
        <taxon>Solanaceae</taxon>
        <taxon>Solanoideae</taxon>
        <taxon>Solaneae</taxon>
        <taxon>Solanum</taxon>
    </lineage>
</organism>
<evidence type="ECO:0000313" key="2">
    <source>
        <dbReference type="EMBL" id="KAG5600243.1"/>
    </source>
</evidence>
<dbReference type="Proteomes" id="UP000824120">
    <property type="component" value="Chromosome 6"/>
</dbReference>
<keyword evidence="3" id="KW-1185">Reference proteome</keyword>
<dbReference type="AlphaFoldDB" id="A0A9J5YHN6"/>
<evidence type="ECO:0000256" key="1">
    <source>
        <dbReference type="SAM" id="MobiDB-lite"/>
    </source>
</evidence>
<proteinExistence type="predicted"/>
<dbReference type="EMBL" id="JACXVP010000006">
    <property type="protein sequence ID" value="KAG5600243.1"/>
    <property type="molecule type" value="Genomic_DNA"/>
</dbReference>
<protein>
    <submittedName>
        <fullName evidence="2">Uncharacterized protein</fullName>
    </submittedName>
</protein>
<sequence>MECYWRSTRSTRTTRPSSSSVNLRPAVPGLLLSKYKSESLGDIHFGNKKSHYCHESNTIEDFFRSQPGFNLSASRLSSVELIPLPQSMD</sequence>
<name>A0A9J5YHN6_SOLCO</name>
<accession>A0A9J5YHN6</accession>
<reference evidence="2 3" key="1">
    <citation type="submission" date="2020-09" db="EMBL/GenBank/DDBJ databases">
        <title>De no assembly of potato wild relative species, Solanum commersonii.</title>
        <authorList>
            <person name="Cho K."/>
        </authorList>
    </citation>
    <scope>NUCLEOTIDE SEQUENCE [LARGE SCALE GENOMIC DNA]</scope>
    <source>
        <strain evidence="2">LZ3.2</strain>
        <tissue evidence="2">Leaf</tissue>
    </source>
</reference>
<feature type="region of interest" description="Disordered" evidence="1">
    <location>
        <begin position="1"/>
        <end position="22"/>
    </location>
</feature>
<evidence type="ECO:0000313" key="3">
    <source>
        <dbReference type="Proteomes" id="UP000824120"/>
    </source>
</evidence>